<organism evidence="19">
    <name type="scientific">Amphitetranychus viennensis</name>
    <name type="common">hawthorn spider mite</name>
    <dbReference type="NCBI Taxonomy" id="381746"/>
    <lineage>
        <taxon>Eukaryota</taxon>
        <taxon>Metazoa</taxon>
        <taxon>Ecdysozoa</taxon>
        <taxon>Arthropoda</taxon>
        <taxon>Chelicerata</taxon>
        <taxon>Arachnida</taxon>
        <taxon>Acari</taxon>
        <taxon>Acariformes</taxon>
        <taxon>Trombidiformes</taxon>
        <taxon>Prostigmata</taxon>
        <taxon>Eleutherengona</taxon>
        <taxon>Raphignathae</taxon>
        <taxon>Tetranychoidea</taxon>
        <taxon>Tetranychidae</taxon>
        <taxon>Amphitetranychus</taxon>
    </lineage>
</organism>
<dbReference type="InterPro" id="IPR003918">
    <property type="entry name" value="NADH_UbQ_OxRdtase"/>
</dbReference>
<feature type="transmembrane region" description="Helical" evidence="17">
    <location>
        <begin position="20"/>
        <end position="42"/>
    </location>
</feature>
<dbReference type="PANTHER" id="PTHR43507:SF20">
    <property type="entry name" value="NADH-UBIQUINONE OXIDOREDUCTASE CHAIN 4"/>
    <property type="match status" value="1"/>
</dbReference>
<evidence type="ECO:0000256" key="2">
    <source>
        <dbReference type="ARBA" id="ARBA00004225"/>
    </source>
</evidence>
<evidence type="ECO:0000256" key="4">
    <source>
        <dbReference type="ARBA" id="ARBA00012944"/>
    </source>
</evidence>
<keyword evidence="11 17" id="KW-1133">Transmembrane helix</keyword>
<evidence type="ECO:0000256" key="3">
    <source>
        <dbReference type="ARBA" id="ARBA00009025"/>
    </source>
</evidence>
<keyword evidence="14 17" id="KW-0496">Mitochondrion</keyword>
<feature type="transmembrane region" description="Helical" evidence="17">
    <location>
        <begin position="140"/>
        <end position="160"/>
    </location>
</feature>
<name>A0A1L4AHM0_9ACAR</name>
<feature type="transmembrane region" description="Helical" evidence="17">
    <location>
        <begin position="287"/>
        <end position="310"/>
    </location>
</feature>
<dbReference type="CTD" id="4538"/>
<evidence type="ECO:0000259" key="18">
    <source>
        <dbReference type="Pfam" id="PF00361"/>
    </source>
</evidence>
<feature type="transmembrane region" description="Helical" evidence="17">
    <location>
        <begin position="85"/>
        <end position="102"/>
    </location>
</feature>
<protein>
    <recommendedName>
        <fullName evidence="5 17">NADH-ubiquinone oxidoreductase chain 4</fullName>
        <ecNumber evidence="4 17">7.1.1.2</ecNumber>
    </recommendedName>
</protein>
<gene>
    <name evidence="19" type="primary">ND4</name>
</gene>
<evidence type="ECO:0000256" key="7">
    <source>
        <dbReference type="ARBA" id="ARBA00022660"/>
    </source>
</evidence>
<evidence type="ECO:0000256" key="15">
    <source>
        <dbReference type="ARBA" id="ARBA00023136"/>
    </source>
</evidence>
<dbReference type="GeneID" id="30689136"/>
<comment type="function">
    <text evidence="17">Core subunit of the mitochondrial membrane respiratory chain NADH dehydrogenase (Complex I) which catalyzes electron transfer from NADH through the respiratory chain, using ubiquinone as an electron acceptor. Essential for the catalytic activity and assembly of complex I.</text>
</comment>
<keyword evidence="8 17" id="KW-0812">Transmembrane</keyword>
<accession>A0A1L4AHM0</accession>
<dbReference type="AlphaFoldDB" id="A0A1L4AHM0"/>
<comment type="subcellular location">
    <subcellularLocation>
        <location evidence="2 17">Mitochondrion membrane</location>
        <topology evidence="2 17">Multi-pass membrane protein</topology>
    </subcellularLocation>
</comment>
<evidence type="ECO:0000256" key="11">
    <source>
        <dbReference type="ARBA" id="ARBA00022989"/>
    </source>
</evidence>
<comment type="function">
    <text evidence="1">Core subunit of the mitochondrial membrane respiratory chain NADH dehydrogenase (Complex I) that is believed to belong to the minimal assembly required for catalysis. Complex I functions in the transfer of electrons from NADH to the respiratory chain. The immediate electron acceptor for the enzyme is believed to be ubiquinone.</text>
</comment>
<evidence type="ECO:0000256" key="14">
    <source>
        <dbReference type="ARBA" id="ARBA00023128"/>
    </source>
</evidence>
<evidence type="ECO:0000256" key="5">
    <source>
        <dbReference type="ARBA" id="ARBA00021006"/>
    </source>
</evidence>
<dbReference type="Pfam" id="PF00361">
    <property type="entry name" value="Proton_antipo_M"/>
    <property type="match status" value="1"/>
</dbReference>
<feature type="transmembrane region" description="Helical" evidence="17">
    <location>
        <begin position="330"/>
        <end position="349"/>
    </location>
</feature>
<dbReference type="GO" id="GO:0031966">
    <property type="term" value="C:mitochondrial membrane"/>
    <property type="evidence" value="ECO:0007669"/>
    <property type="project" value="UniProtKB-SubCell"/>
</dbReference>
<feature type="transmembrane region" description="Helical" evidence="17">
    <location>
        <begin position="361"/>
        <end position="382"/>
    </location>
</feature>
<keyword evidence="10 17" id="KW-0249">Electron transport</keyword>
<comment type="similarity">
    <text evidence="3 17">Belongs to the complex I subunit 4 family.</text>
</comment>
<evidence type="ECO:0000256" key="13">
    <source>
        <dbReference type="ARBA" id="ARBA00023075"/>
    </source>
</evidence>
<dbReference type="InterPro" id="IPR001750">
    <property type="entry name" value="ND/Mrp_TM"/>
</dbReference>
<dbReference type="RefSeq" id="YP_009332318.1">
    <property type="nucleotide sequence ID" value="NC_032381.1"/>
</dbReference>
<dbReference type="PRINTS" id="PR01437">
    <property type="entry name" value="NUOXDRDTASE4"/>
</dbReference>
<dbReference type="EMBL" id="KX886344">
    <property type="protein sequence ID" value="API67784.1"/>
    <property type="molecule type" value="Genomic_DNA"/>
</dbReference>
<dbReference type="GO" id="GO:0015990">
    <property type="term" value="P:electron transport coupled proton transport"/>
    <property type="evidence" value="ECO:0007669"/>
    <property type="project" value="TreeGrafter"/>
</dbReference>
<evidence type="ECO:0000256" key="10">
    <source>
        <dbReference type="ARBA" id="ARBA00022982"/>
    </source>
</evidence>
<evidence type="ECO:0000256" key="6">
    <source>
        <dbReference type="ARBA" id="ARBA00022448"/>
    </source>
</evidence>
<sequence>MSLMILFTFMNNFFSMYMYMYMILMNSNFNLSIMMTFMVLMMMKMIFFSLKEKFLNFFFFGKKTLIKLMTLNLIFFFFAKNYIMFYMYFELISLNIFFLVFMSSFSMQRFKASIYIFIFMCMGTFPMLMMFFFLNDQNMVLIFSLGFLIKIPMLFFHLWLPKAHVEANFYDSMILASLLLKLGGYGLMLMNYSSMMNMLFIYSMLGMIIISLYTLFCTDMKMILAYSSIIHMNGMVLMMLSNNMETENMFTLMMISHSFSSSMMFFMVGMIYEYTYSRNIMINKSTFLNFEMFFMMMFFVLFANMGTPPFMNFFSEMYMYMSLMNFNNNILLMVTMMLLLTILFNLILLKNLSMGTMMKFFKIYNLKMMAMFISLEHLMYMITFM</sequence>
<feature type="transmembrane region" description="Helical" evidence="17">
    <location>
        <begin position="172"/>
        <end position="192"/>
    </location>
</feature>
<keyword evidence="12 17" id="KW-0520">NAD</keyword>
<feature type="transmembrane region" description="Helical" evidence="17">
    <location>
        <begin position="114"/>
        <end position="134"/>
    </location>
</feature>
<dbReference type="GO" id="GO:0003954">
    <property type="term" value="F:NADH dehydrogenase activity"/>
    <property type="evidence" value="ECO:0007669"/>
    <property type="project" value="TreeGrafter"/>
</dbReference>
<keyword evidence="9" id="KW-1278">Translocase</keyword>
<feature type="transmembrane region" description="Helical" evidence="17">
    <location>
        <begin position="252"/>
        <end position="275"/>
    </location>
</feature>
<evidence type="ECO:0000256" key="1">
    <source>
        <dbReference type="ARBA" id="ARBA00003257"/>
    </source>
</evidence>
<dbReference type="PANTHER" id="PTHR43507">
    <property type="entry name" value="NADH-UBIQUINONE OXIDOREDUCTASE CHAIN 4"/>
    <property type="match status" value="1"/>
</dbReference>
<feature type="transmembrane region" description="Helical" evidence="17">
    <location>
        <begin position="223"/>
        <end position="240"/>
    </location>
</feature>
<feature type="transmembrane region" description="Helical" evidence="17">
    <location>
        <begin position="54"/>
        <end position="79"/>
    </location>
</feature>
<reference evidence="19" key="1">
    <citation type="submission" date="2016-09" db="EMBL/GenBank/DDBJ databases">
        <title>The mitochondrion genome of Amphitetranychus viennensis.</title>
        <authorList>
            <person name="Chen D.S."/>
        </authorList>
    </citation>
    <scope>NUCLEOTIDE SEQUENCE</scope>
</reference>
<feature type="domain" description="NADH:quinone oxidoreductase/Mrp antiporter transmembrane" evidence="18">
    <location>
        <begin position="79"/>
        <end position="337"/>
    </location>
</feature>
<comment type="catalytic activity">
    <reaction evidence="16 17">
        <text>a ubiquinone + NADH + 5 H(+)(in) = a ubiquinol + NAD(+) + 4 H(+)(out)</text>
        <dbReference type="Rhea" id="RHEA:29091"/>
        <dbReference type="Rhea" id="RHEA-COMP:9565"/>
        <dbReference type="Rhea" id="RHEA-COMP:9566"/>
        <dbReference type="ChEBI" id="CHEBI:15378"/>
        <dbReference type="ChEBI" id="CHEBI:16389"/>
        <dbReference type="ChEBI" id="CHEBI:17976"/>
        <dbReference type="ChEBI" id="CHEBI:57540"/>
        <dbReference type="ChEBI" id="CHEBI:57945"/>
        <dbReference type="EC" id="7.1.1.2"/>
    </reaction>
</comment>
<keyword evidence="13 17" id="KW-0830">Ubiquinone</keyword>
<keyword evidence="7 17" id="KW-0679">Respiratory chain</keyword>
<dbReference type="GO" id="GO:0048039">
    <property type="term" value="F:ubiquinone binding"/>
    <property type="evidence" value="ECO:0007669"/>
    <property type="project" value="TreeGrafter"/>
</dbReference>
<evidence type="ECO:0000256" key="17">
    <source>
        <dbReference type="RuleBase" id="RU003297"/>
    </source>
</evidence>
<dbReference type="EC" id="7.1.1.2" evidence="4 17"/>
<geneLocation type="mitochondrion" evidence="19"/>
<evidence type="ECO:0000256" key="16">
    <source>
        <dbReference type="ARBA" id="ARBA00049551"/>
    </source>
</evidence>
<dbReference type="GO" id="GO:0008137">
    <property type="term" value="F:NADH dehydrogenase (ubiquinone) activity"/>
    <property type="evidence" value="ECO:0007669"/>
    <property type="project" value="UniProtKB-UniRule"/>
</dbReference>
<dbReference type="GO" id="GO:0042773">
    <property type="term" value="P:ATP synthesis coupled electron transport"/>
    <property type="evidence" value="ECO:0007669"/>
    <property type="project" value="InterPro"/>
</dbReference>
<evidence type="ECO:0000256" key="12">
    <source>
        <dbReference type="ARBA" id="ARBA00023027"/>
    </source>
</evidence>
<evidence type="ECO:0000313" key="19">
    <source>
        <dbReference type="EMBL" id="API67784.1"/>
    </source>
</evidence>
<evidence type="ECO:0000256" key="9">
    <source>
        <dbReference type="ARBA" id="ARBA00022967"/>
    </source>
</evidence>
<evidence type="ECO:0000256" key="8">
    <source>
        <dbReference type="ARBA" id="ARBA00022692"/>
    </source>
</evidence>
<proteinExistence type="inferred from homology"/>
<keyword evidence="15 17" id="KW-0472">Membrane</keyword>
<keyword evidence="6 17" id="KW-0813">Transport</keyword>
<feature type="transmembrane region" description="Helical" evidence="17">
    <location>
        <begin position="198"/>
        <end position="216"/>
    </location>
</feature>